<accession>A0A6I0FH37</accession>
<comment type="caution">
    <text evidence="1">The sequence shown here is derived from an EMBL/GenBank/DDBJ whole genome shotgun (WGS) entry which is preliminary data.</text>
</comment>
<organism evidence="1 2">
    <name type="scientific">Alkaliphilus pronyensis</name>
    <dbReference type="NCBI Taxonomy" id="1482732"/>
    <lineage>
        <taxon>Bacteria</taxon>
        <taxon>Bacillati</taxon>
        <taxon>Bacillota</taxon>
        <taxon>Clostridia</taxon>
        <taxon>Peptostreptococcales</taxon>
        <taxon>Natronincolaceae</taxon>
        <taxon>Alkaliphilus</taxon>
    </lineage>
</organism>
<gene>
    <name evidence="1" type="ORF">F8154_02545</name>
</gene>
<dbReference type="AlphaFoldDB" id="A0A6I0FH37"/>
<name>A0A6I0FH37_9FIRM</name>
<sequence>MSTLKAVIRLQEIKSTLENRHFNCEHFNSLCHEFECIKLKLLKSNFAFDNIVCLLSEVENTINAVKSA</sequence>
<keyword evidence="2" id="KW-1185">Reference proteome</keyword>
<reference evidence="1 2" key="1">
    <citation type="submission" date="2019-10" db="EMBL/GenBank/DDBJ databases">
        <title>Alkaliphilus serpentinus sp. nov. and Alkaliphilus pronyensis sp. nov., two novel anaerobic alkaliphilic species isolated from the serpentinized-hosted hydrothermal field of the Prony Bay (New Caledonia).</title>
        <authorList>
            <person name="Postec A."/>
        </authorList>
    </citation>
    <scope>NUCLEOTIDE SEQUENCE [LARGE SCALE GENOMIC DNA]</scope>
    <source>
        <strain evidence="1 2">LacV</strain>
    </source>
</reference>
<protein>
    <submittedName>
        <fullName evidence="1">Uncharacterized protein</fullName>
    </submittedName>
</protein>
<dbReference type="EMBL" id="WBZC01000009">
    <property type="protein sequence ID" value="KAB3537708.1"/>
    <property type="molecule type" value="Genomic_DNA"/>
</dbReference>
<dbReference type="RefSeq" id="WP_151860023.1">
    <property type="nucleotide sequence ID" value="NZ_WBZC01000009.1"/>
</dbReference>
<evidence type="ECO:0000313" key="1">
    <source>
        <dbReference type="EMBL" id="KAB3537708.1"/>
    </source>
</evidence>
<evidence type="ECO:0000313" key="2">
    <source>
        <dbReference type="Proteomes" id="UP000432715"/>
    </source>
</evidence>
<proteinExistence type="predicted"/>
<dbReference type="OrthoDB" id="1957994at2"/>
<dbReference type="Proteomes" id="UP000432715">
    <property type="component" value="Unassembled WGS sequence"/>
</dbReference>